<proteinExistence type="predicted"/>
<keyword evidence="2" id="KW-1185">Reference proteome</keyword>
<accession>A0ACB6RJ62</accession>
<reference evidence="1" key="1">
    <citation type="journal article" date="2020" name="Stud. Mycol.">
        <title>101 Dothideomycetes genomes: a test case for predicting lifestyles and emergence of pathogens.</title>
        <authorList>
            <person name="Haridas S."/>
            <person name="Albert R."/>
            <person name="Binder M."/>
            <person name="Bloem J."/>
            <person name="Labutti K."/>
            <person name="Salamov A."/>
            <person name="Andreopoulos B."/>
            <person name="Baker S."/>
            <person name="Barry K."/>
            <person name="Bills G."/>
            <person name="Bluhm B."/>
            <person name="Cannon C."/>
            <person name="Castanera R."/>
            <person name="Culley D."/>
            <person name="Daum C."/>
            <person name="Ezra D."/>
            <person name="Gonzalez J."/>
            <person name="Henrissat B."/>
            <person name="Kuo A."/>
            <person name="Liang C."/>
            <person name="Lipzen A."/>
            <person name="Lutzoni F."/>
            <person name="Magnuson J."/>
            <person name="Mondo S."/>
            <person name="Nolan M."/>
            <person name="Ohm R."/>
            <person name="Pangilinan J."/>
            <person name="Park H.-J."/>
            <person name="Ramirez L."/>
            <person name="Alfaro M."/>
            <person name="Sun H."/>
            <person name="Tritt A."/>
            <person name="Yoshinaga Y."/>
            <person name="Zwiers L.-H."/>
            <person name="Turgeon B."/>
            <person name="Goodwin S."/>
            <person name="Spatafora J."/>
            <person name="Crous P."/>
            <person name="Grigoriev I."/>
        </authorList>
    </citation>
    <scope>NUCLEOTIDE SEQUENCE</scope>
    <source>
        <strain evidence="1">CBS 525.71</strain>
    </source>
</reference>
<gene>
    <name evidence="1" type="ORF">BU25DRAFT_463746</name>
</gene>
<protein>
    <submittedName>
        <fullName evidence="1">Uncharacterized protein</fullName>
    </submittedName>
</protein>
<name>A0ACB6RJ62_9PLEO</name>
<dbReference type="EMBL" id="MU006756">
    <property type="protein sequence ID" value="KAF2621387.1"/>
    <property type="molecule type" value="Genomic_DNA"/>
</dbReference>
<evidence type="ECO:0000313" key="2">
    <source>
        <dbReference type="Proteomes" id="UP000799754"/>
    </source>
</evidence>
<organism evidence="1 2">
    <name type="scientific">Macroventuria anomochaeta</name>
    <dbReference type="NCBI Taxonomy" id="301207"/>
    <lineage>
        <taxon>Eukaryota</taxon>
        <taxon>Fungi</taxon>
        <taxon>Dikarya</taxon>
        <taxon>Ascomycota</taxon>
        <taxon>Pezizomycotina</taxon>
        <taxon>Dothideomycetes</taxon>
        <taxon>Pleosporomycetidae</taxon>
        <taxon>Pleosporales</taxon>
        <taxon>Pleosporineae</taxon>
        <taxon>Didymellaceae</taxon>
        <taxon>Macroventuria</taxon>
    </lineage>
</organism>
<dbReference type="Proteomes" id="UP000799754">
    <property type="component" value="Unassembled WGS sequence"/>
</dbReference>
<sequence length="250" mass="28715">MPPPALLVASLVFIPVSIGIALAYIFYRRLRARRIERQTQHASWHRRNDIDIELSPIKTKSTSKQAVTRGDWPRNLREEQIVPKRFTPLRTFATSKWGTADSKASLKYPGPACTFIRYGGTDNDTIVRSWKKTTLDSEEASSFPYHAGDRESSDPAREIWRKIEARERLEDRRTGTDQKKSEPVEHGVVKTVVEHTFRGSKEWPLNNTAVPPLQGDTEEGFRVDKVAKQYALAAERQHLKQESHEYKALY</sequence>
<comment type="caution">
    <text evidence="1">The sequence shown here is derived from an EMBL/GenBank/DDBJ whole genome shotgun (WGS) entry which is preliminary data.</text>
</comment>
<evidence type="ECO:0000313" key="1">
    <source>
        <dbReference type="EMBL" id="KAF2621387.1"/>
    </source>
</evidence>